<proteinExistence type="predicted"/>
<name>A0A8K0CF59_IGNLU</name>
<sequence length="141" mass="16164">MSLGLWLRYMSLTKQRTFIPLGSRVDVLERASIVPKAGGLIGEYSRTEFADNDQHVENVSQAFLKELKRHRQTETEKTVRRRTKKKLNVPPGRRITVEDLTPASFPTSGPFTSSRAKQPRKNKENAKKHFLLVSVLESTWN</sequence>
<feature type="compositionally biased region" description="Polar residues" evidence="1">
    <location>
        <begin position="104"/>
        <end position="116"/>
    </location>
</feature>
<dbReference type="EMBL" id="VTPC01090598">
    <property type="protein sequence ID" value="KAF2882655.1"/>
    <property type="molecule type" value="Genomic_DNA"/>
</dbReference>
<evidence type="ECO:0000313" key="2">
    <source>
        <dbReference type="EMBL" id="KAF2882655.1"/>
    </source>
</evidence>
<protein>
    <submittedName>
        <fullName evidence="2">Uncharacterized protein</fullName>
    </submittedName>
</protein>
<evidence type="ECO:0000313" key="3">
    <source>
        <dbReference type="Proteomes" id="UP000801492"/>
    </source>
</evidence>
<gene>
    <name evidence="2" type="ORF">ILUMI_23519</name>
</gene>
<comment type="caution">
    <text evidence="2">The sequence shown here is derived from an EMBL/GenBank/DDBJ whole genome shotgun (WGS) entry which is preliminary data.</text>
</comment>
<dbReference type="Proteomes" id="UP000801492">
    <property type="component" value="Unassembled WGS sequence"/>
</dbReference>
<dbReference type="AlphaFoldDB" id="A0A8K0CF59"/>
<reference evidence="2" key="1">
    <citation type="submission" date="2019-08" db="EMBL/GenBank/DDBJ databases">
        <title>The genome of the North American firefly Photinus pyralis.</title>
        <authorList>
            <consortium name="Photinus pyralis genome working group"/>
            <person name="Fallon T.R."/>
            <person name="Sander Lower S.E."/>
            <person name="Weng J.-K."/>
        </authorList>
    </citation>
    <scope>NUCLEOTIDE SEQUENCE</scope>
    <source>
        <strain evidence="2">TRF0915ILg1</strain>
        <tissue evidence="2">Whole body</tissue>
    </source>
</reference>
<accession>A0A8K0CF59</accession>
<evidence type="ECO:0000256" key="1">
    <source>
        <dbReference type="SAM" id="MobiDB-lite"/>
    </source>
</evidence>
<keyword evidence="3" id="KW-1185">Reference proteome</keyword>
<feature type="region of interest" description="Disordered" evidence="1">
    <location>
        <begin position="71"/>
        <end position="125"/>
    </location>
</feature>
<organism evidence="2 3">
    <name type="scientific">Ignelater luminosus</name>
    <name type="common">Cucubano</name>
    <name type="synonym">Pyrophorus luminosus</name>
    <dbReference type="NCBI Taxonomy" id="2038154"/>
    <lineage>
        <taxon>Eukaryota</taxon>
        <taxon>Metazoa</taxon>
        <taxon>Ecdysozoa</taxon>
        <taxon>Arthropoda</taxon>
        <taxon>Hexapoda</taxon>
        <taxon>Insecta</taxon>
        <taxon>Pterygota</taxon>
        <taxon>Neoptera</taxon>
        <taxon>Endopterygota</taxon>
        <taxon>Coleoptera</taxon>
        <taxon>Polyphaga</taxon>
        <taxon>Elateriformia</taxon>
        <taxon>Elateroidea</taxon>
        <taxon>Elateridae</taxon>
        <taxon>Agrypninae</taxon>
        <taxon>Pyrophorini</taxon>
        <taxon>Ignelater</taxon>
    </lineage>
</organism>